<comment type="subcellular location">
    <subcellularLocation>
        <location evidence="1">Endoplasmic reticulum membrane</location>
        <topology evidence="1">Multi-pass membrane protein</topology>
    </subcellularLocation>
</comment>
<feature type="transmembrane region" description="Helical" evidence="7">
    <location>
        <begin position="42"/>
        <end position="62"/>
    </location>
</feature>
<evidence type="ECO:0000313" key="8">
    <source>
        <dbReference type="Proteomes" id="UP000228380"/>
    </source>
</evidence>
<dbReference type="KEGG" id="pda:103708510"/>
<keyword evidence="5 7" id="KW-1133">Transmembrane helix</keyword>
<evidence type="ECO:0000256" key="5">
    <source>
        <dbReference type="ARBA" id="ARBA00022989"/>
    </source>
</evidence>
<dbReference type="GO" id="GO:0007029">
    <property type="term" value="P:endoplasmic reticulum organization"/>
    <property type="evidence" value="ECO:0007669"/>
    <property type="project" value="InterPro"/>
</dbReference>
<dbReference type="RefSeq" id="XP_008791692.1">
    <property type="nucleotide sequence ID" value="XM_008793470.4"/>
</dbReference>
<reference evidence="9" key="2">
    <citation type="submission" date="2025-08" db="UniProtKB">
        <authorList>
            <consortium name="RefSeq"/>
        </authorList>
    </citation>
    <scope>IDENTIFICATION</scope>
    <source>
        <tissue evidence="9">Young leaves</tissue>
    </source>
</reference>
<accession>A0A8B7C4M9</accession>
<organism evidence="8 9">
    <name type="scientific">Phoenix dactylifera</name>
    <name type="common">Date palm</name>
    <dbReference type="NCBI Taxonomy" id="42345"/>
    <lineage>
        <taxon>Eukaryota</taxon>
        <taxon>Viridiplantae</taxon>
        <taxon>Streptophyta</taxon>
        <taxon>Embryophyta</taxon>
        <taxon>Tracheophyta</taxon>
        <taxon>Spermatophyta</taxon>
        <taxon>Magnoliopsida</taxon>
        <taxon>Liliopsida</taxon>
        <taxon>Arecaceae</taxon>
        <taxon>Coryphoideae</taxon>
        <taxon>Phoeniceae</taxon>
        <taxon>Phoenix</taxon>
    </lineage>
</organism>
<evidence type="ECO:0000256" key="3">
    <source>
        <dbReference type="ARBA" id="ARBA00022692"/>
    </source>
</evidence>
<evidence type="ECO:0000256" key="1">
    <source>
        <dbReference type="ARBA" id="ARBA00004477"/>
    </source>
</evidence>
<dbReference type="Pfam" id="PF07086">
    <property type="entry name" value="Jagunal"/>
    <property type="match status" value="1"/>
</dbReference>
<dbReference type="PANTHER" id="PTHR20955">
    <property type="entry name" value="PROTEIN JAGUNAL HOMOLOG 1"/>
    <property type="match status" value="1"/>
</dbReference>
<dbReference type="GeneID" id="103708510"/>
<keyword evidence="4" id="KW-0256">Endoplasmic reticulum</keyword>
<name>A0A8B7C4M9_PHODC</name>
<dbReference type="Proteomes" id="UP000228380">
    <property type="component" value="Chromosome 2"/>
</dbReference>
<feature type="transmembrane region" description="Helical" evidence="7">
    <location>
        <begin position="68"/>
        <end position="88"/>
    </location>
</feature>
<dbReference type="GO" id="GO:0005789">
    <property type="term" value="C:endoplasmic reticulum membrane"/>
    <property type="evidence" value="ECO:0007669"/>
    <property type="project" value="UniProtKB-SubCell"/>
</dbReference>
<evidence type="ECO:0000256" key="2">
    <source>
        <dbReference type="ARBA" id="ARBA00008462"/>
    </source>
</evidence>
<keyword evidence="3 7" id="KW-0812">Transmembrane</keyword>
<dbReference type="OrthoDB" id="1915239at2759"/>
<gene>
    <name evidence="9" type="primary">LOC103708510</name>
</gene>
<evidence type="ECO:0000313" key="9">
    <source>
        <dbReference type="RefSeq" id="XP_008791692.1"/>
    </source>
</evidence>
<feature type="transmembrane region" description="Helical" evidence="7">
    <location>
        <begin position="143"/>
        <end position="163"/>
    </location>
</feature>
<sequence>MQQRKIAVSGRPSGTDGSDFSYRMVVDSRYTKVAKGKSRLRALMAAQTVNQVIGSLWVYLTALEAKDVNSFAVLSITIGFISLIIGELGRRRSRANLLRLYTSMSSIATAFAVACMVRTEIFLKVVHNHNISAISTYELIEAVHVLLSMVLQIFVIITTVTLVQNMSTRRDS</sequence>
<reference evidence="8" key="1">
    <citation type="journal article" date="2019" name="Nat. Commun.">
        <title>Genome-wide association mapping of date palm fruit traits.</title>
        <authorList>
            <person name="Hazzouri K.M."/>
            <person name="Gros-Balthazard M."/>
            <person name="Flowers J.M."/>
            <person name="Copetti D."/>
            <person name="Lemansour A."/>
            <person name="Lebrun M."/>
            <person name="Masmoudi K."/>
            <person name="Ferrand S."/>
            <person name="Dhar M.I."/>
            <person name="Fresquez Z.A."/>
            <person name="Rosas U."/>
            <person name="Zhang J."/>
            <person name="Talag J."/>
            <person name="Lee S."/>
            <person name="Kudrna D."/>
            <person name="Powell R.F."/>
            <person name="Leitch I.J."/>
            <person name="Krueger R.R."/>
            <person name="Wing R.A."/>
            <person name="Amiri K.M.A."/>
            <person name="Purugganan M.D."/>
        </authorList>
    </citation>
    <scope>NUCLEOTIDE SEQUENCE [LARGE SCALE GENOMIC DNA]</scope>
    <source>
        <strain evidence="8">cv. Khalas</strain>
    </source>
</reference>
<keyword evidence="6 7" id="KW-0472">Membrane</keyword>
<dbReference type="AlphaFoldDB" id="A0A8B7C4M9"/>
<feature type="transmembrane region" description="Helical" evidence="7">
    <location>
        <begin position="100"/>
        <end position="123"/>
    </location>
</feature>
<dbReference type="GO" id="GO:0016192">
    <property type="term" value="P:vesicle-mediated transport"/>
    <property type="evidence" value="ECO:0007669"/>
    <property type="project" value="TreeGrafter"/>
</dbReference>
<keyword evidence="8" id="KW-1185">Reference proteome</keyword>
<dbReference type="PANTHER" id="PTHR20955:SF1">
    <property type="entry name" value="PROTEIN JAGUNAL HOMOLOG 1"/>
    <property type="match status" value="1"/>
</dbReference>
<dbReference type="InterPro" id="IPR009787">
    <property type="entry name" value="Jagunal"/>
</dbReference>
<evidence type="ECO:0000256" key="7">
    <source>
        <dbReference type="SAM" id="Phobius"/>
    </source>
</evidence>
<protein>
    <submittedName>
        <fullName evidence="9">Uncharacterized protein LOC103708510</fullName>
    </submittedName>
</protein>
<proteinExistence type="inferred from homology"/>
<comment type="similarity">
    <text evidence="2">Belongs to the jagunal family.</text>
</comment>
<evidence type="ECO:0000256" key="4">
    <source>
        <dbReference type="ARBA" id="ARBA00022824"/>
    </source>
</evidence>
<evidence type="ECO:0000256" key="6">
    <source>
        <dbReference type="ARBA" id="ARBA00023136"/>
    </source>
</evidence>